<accession>A0A7W7MNN7</accession>
<reference evidence="2 3" key="1">
    <citation type="submission" date="2020-08" db="EMBL/GenBank/DDBJ databases">
        <title>Sequencing the genomes of 1000 actinobacteria strains.</title>
        <authorList>
            <person name="Klenk H.-P."/>
        </authorList>
    </citation>
    <scope>NUCLEOTIDE SEQUENCE [LARGE SCALE GENOMIC DNA]</scope>
    <source>
        <strain evidence="2 3">DSM 43149</strain>
    </source>
</reference>
<keyword evidence="3" id="KW-1185">Reference proteome</keyword>
<dbReference type="Proteomes" id="UP000578112">
    <property type="component" value="Unassembled WGS sequence"/>
</dbReference>
<proteinExistence type="predicted"/>
<evidence type="ECO:0000313" key="3">
    <source>
        <dbReference type="Proteomes" id="UP000578112"/>
    </source>
</evidence>
<dbReference type="EMBL" id="JACHNH010000001">
    <property type="protein sequence ID" value="MBB4761196.1"/>
    <property type="molecule type" value="Genomic_DNA"/>
</dbReference>
<evidence type="ECO:0000313" key="2">
    <source>
        <dbReference type="EMBL" id="MBB4761196.1"/>
    </source>
</evidence>
<dbReference type="RefSeq" id="WP_184991452.1">
    <property type="nucleotide sequence ID" value="NZ_BOMK01000014.1"/>
</dbReference>
<sequence>MDDEPPAEFVAFVAGRLASLRSETARLVGGERFAPEVYTEVLTDLAGHWRRLCWRSRLSHRDAHAEYLDRRLTARTRQWREEQIYPVEVSVAGHDPWPAPATPPTPAALYRRPAPVAQTVAHRLAPLLPTTARAEAQVLAEAGIAWVHAYRRYVWRRYARMCGGIVLLIGYLVQFMSQFSTPS</sequence>
<feature type="transmembrane region" description="Helical" evidence="1">
    <location>
        <begin position="158"/>
        <end position="177"/>
    </location>
</feature>
<gene>
    <name evidence="2" type="ORF">BJ971_001752</name>
</gene>
<name>A0A7W7MNN7_9ACTN</name>
<comment type="caution">
    <text evidence="2">The sequence shown here is derived from an EMBL/GenBank/DDBJ whole genome shotgun (WGS) entry which is preliminary data.</text>
</comment>
<evidence type="ECO:0000256" key="1">
    <source>
        <dbReference type="SAM" id="Phobius"/>
    </source>
</evidence>
<protein>
    <submittedName>
        <fullName evidence="2">Uncharacterized protein</fullName>
    </submittedName>
</protein>
<keyword evidence="1" id="KW-0472">Membrane</keyword>
<keyword evidence="1" id="KW-1133">Transmembrane helix</keyword>
<organism evidence="2 3">
    <name type="scientific">Actinoplanes digitatis</name>
    <dbReference type="NCBI Taxonomy" id="1868"/>
    <lineage>
        <taxon>Bacteria</taxon>
        <taxon>Bacillati</taxon>
        <taxon>Actinomycetota</taxon>
        <taxon>Actinomycetes</taxon>
        <taxon>Micromonosporales</taxon>
        <taxon>Micromonosporaceae</taxon>
        <taxon>Actinoplanes</taxon>
    </lineage>
</organism>
<keyword evidence="1" id="KW-0812">Transmembrane</keyword>
<dbReference type="AlphaFoldDB" id="A0A7W7MNN7"/>